<gene>
    <name evidence="4" type="ORF">A1507_03275</name>
</gene>
<evidence type="ECO:0000313" key="5">
    <source>
        <dbReference type="Proteomes" id="UP000077857"/>
    </source>
</evidence>
<accession>A0A177N2A3</accession>
<dbReference type="AlphaFoldDB" id="A0A177N2A3"/>
<evidence type="ECO:0000259" key="3">
    <source>
        <dbReference type="Pfam" id="PF16220"/>
    </source>
</evidence>
<comment type="caution">
    <text evidence="4">The sequence shown here is derived from an EMBL/GenBank/DDBJ whole genome shotgun (WGS) entry which is preliminary data.</text>
</comment>
<dbReference type="PANTHER" id="PTHR30273">
    <property type="entry name" value="PERIPLASMIC SIGNAL SENSOR AND SIGMA FACTOR ACTIVATOR FECR-RELATED"/>
    <property type="match status" value="1"/>
</dbReference>
<feature type="region of interest" description="Disordered" evidence="1">
    <location>
        <begin position="71"/>
        <end position="113"/>
    </location>
</feature>
<protein>
    <submittedName>
        <fullName evidence="4">Iron dicitrate transport regulator FecR</fullName>
    </submittedName>
</protein>
<dbReference type="InterPro" id="IPR006860">
    <property type="entry name" value="FecR"/>
</dbReference>
<sequence>MSDNPQSTSSLSVSDQASAWFARLQADDAGDDERCRFQDWYRAHPEHAEAYEKTRKLWSLLQIPAERVHQRLQEAKTEPSSIIGGDSESPSPRGREVGPRGRKQSKTLVYTPSPCPLPKGEGSVLTFTTAPVRREQDEGLLQTPRPGGRNLRWASLGCLGLLLILAGWHLPKQLQNWRSDYHTEAGQQFSVDLEDGSRLTLNTDTALAVRYSDNVRKIELLRGEAYFEVAPNKSRPFVVDGGQATARAVGTSYSVRKQADDLRVVVGEGVVEVVADQAKALVHAAEQAEYRQGQLQAVTNLDNDDALAWRRQQIVFHRQPLIQVLEEVNRYRSGRIVAVNPQLAERVVNGVFNNGDPDAVVAALTATLQAKALRMPGDLVLLY</sequence>
<reference evidence="4 5" key="1">
    <citation type="submission" date="2016-03" db="EMBL/GenBank/DDBJ databases">
        <authorList>
            <person name="Ploux O."/>
        </authorList>
    </citation>
    <scope>NUCLEOTIDE SEQUENCE [LARGE SCALE GENOMIC DNA]</scope>
    <source>
        <strain evidence="4 5">R-45378</strain>
    </source>
</reference>
<dbReference type="InterPro" id="IPR012373">
    <property type="entry name" value="Ferrdict_sens_TM"/>
</dbReference>
<dbReference type="Pfam" id="PF04773">
    <property type="entry name" value="FecR"/>
    <property type="match status" value="1"/>
</dbReference>
<organism evidence="4 5">
    <name type="scientific">Methylomonas koyamae</name>
    <dbReference type="NCBI Taxonomy" id="702114"/>
    <lineage>
        <taxon>Bacteria</taxon>
        <taxon>Pseudomonadati</taxon>
        <taxon>Pseudomonadota</taxon>
        <taxon>Gammaproteobacteria</taxon>
        <taxon>Methylococcales</taxon>
        <taxon>Methylococcaceae</taxon>
        <taxon>Methylomonas</taxon>
    </lineage>
</organism>
<feature type="domain" description="FecR protein" evidence="2">
    <location>
        <begin position="180"/>
        <end position="272"/>
    </location>
</feature>
<dbReference type="Gene3D" id="2.60.120.1440">
    <property type="match status" value="1"/>
</dbReference>
<dbReference type="Proteomes" id="UP000077857">
    <property type="component" value="Unassembled WGS sequence"/>
</dbReference>
<proteinExistence type="predicted"/>
<dbReference type="Gene3D" id="3.55.50.30">
    <property type="match status" value="1"/>
</dbReference>
<dbReference type="OrthoDB" id="9798846at2"/>
<dbReference type="EMBL" id="LUUJ01000123">
    <property type="protein sequence ID" value="OAI11299.1"/>
    <property type="molecule type" value="Genomic_DNA"/>
</dbReference>
<dbReference type="InterPro" id="IPR032623">
    <property type="entry name" value="FecR_N"/>
</dbReference>
<dbReference type="GO" id="GO:0016989">
    <property type="term" value="F:sigma factor antagonist activity"/>
    <property type="evidence" value="ECO:0007669"/>
    <property type="project" value="TreeGrafter"/>
</dbReference>
<name>A0A177N2A3_9GAMM</name>
<dbReference type="PIRSF" id="PIRSF018266">
    <property type="entry name" value="FecR"/>
    <property type="match status" value="1"/>
</dbReference>
<feature type="domain" description="FecR N-terminal" evidence="3">
    <location>
        <begin position="15"/>
        <end position="55"/>
    </location>
</feature>
<evidence type="ECO:0000313" key="4">
    <source>
        <dbReference type="EMBL" id="OAI11299.1"/>
    </source>
</evidence>
<dbReference type="PANTHER" id="PTHR30273:SF2">
    <property type="entry name" value="PROTEIN FECR"/>
    <property type="match status" value="1"/>
</dbReference>
<evidence type="ECO:0000259" key="2">
    <source>
        <dbReference type="Pfam" id="PF04773"/>
    </source>
</evidence>
<dbReference type="Pfam" id="PF16220">
    <property type="entry name" value="DUF4880"/>
    <property type="match status" value="1"/>
</dbReference>
<evidence type="ECO:0000256" key="1">
    <source>
        <dbReference type="SAM" id="MobiDB-lite"/>
    </source>
</evidence>